<dbReference type="GO" id="GO:0016887">
    <property type="term" value="F:ATP hydrolysis activity"/>
    <property type="evidence" value="ECO:0007669"/>
    <property type="project" value="InterPro"/>
</dbReference>
<dbReference type="Pfam" id="PF08676">
    <property type="entry name" value="MutL_C"/>
    <property type="match status" value="1"/>
</dbReference>
<dbReference type="InterPro" id="IPR037198">
    <property type="entry name" value="MutL_C_sf"/>
</dbReference>
<dbReference type="SMART" id="SM01340">
    <property type="entry name" value="DNA_mis_repair"/>
    <property type="match status" value="1"/>
</dbReference>
<dbReference type="Pfam" id="PF13589">
    <property type="entry name" value="HATPase_c_3"/>
    <property type="match status" value="1"/>
</dbReference>
<dbReference type="InterPro" id="IPR014762">
    <property type="entry name" value="DNA_mismatch_repair_CS"/>
</dbReference>
<protein>
    <submittedName>
        <fullName evidence="4">DNA mismatch repair protein PMS1</fullName>
    </submittedName>
</protein>
<dbReference type="Gene3D" id="3.30.230.10">
    <property type="match status" value="1"/>
</dbReference>
<name>A0A2I0WT05_9ASPA</name>
<reference evidence="4 5" key="2">
    <citation type="journal article" date="2017" name="Nature">
        <title>The Apostasia genome and the evolution of orchids.</title>
        <authorList>
            <person name="Zhang G.Q."/>
            <person name="Liu K.W."/>
            <person name="Li Z."/>
            <person name="Lohaus R."/>
            <person name="Hsiao Y.Y."/>
            <person name="Niu S.C."/>
            <person name="Wang J.Y."/>
            <person name="Lin Y.C."/>
            <person name="Xu Q."/>
            <person name="Chen L.J."/>
            <person name="Yoshida K."/>
            <person name="Fujiwara S."/>
            <person name="Wang Z.W."/>
            <person name="Zhang Y.Q."/>
            <person name="Mitsuda N."/>
            <person name="Wang M."/>
            <person name="Liu G.H."/>
            <person name="Pecoraro L."/>
            <person name="Huang H.X."/>
            <person name="Xiao X.J."/>
            <person name="Lin M."/>
            <person name="Wu X.Y."/>
            <person name="Wu W.L."/>
            <person name="Chen Y.Y."/>
            <person name="Chang S.B."/>
            <person name="Sakamoto S."/>
            <person name="Ohme-Takagi M."/>
            <person name="Yagi M."/>
            <person name="Zeng S.J."/>
            <person name="Shen C.Y."/>
            <person name="Yeh C.M."/>
            <person name="Luo Y.B."/>
            <person name="Tsai W.C."/>
            <person name="Van de Peer Y."/>
            <person name="Liu Z.J."/>
        </authorList>
    </citation>
    <scope>NUCLEOTIDE SEQUENCE [LARGE SCALE GENOMIC DNA]</scope>
    <source>
        <tissue evidence="4">The whole plant</tissue>
    </source>
</reference>
<keyword evidence="5" id="KW-1185">Reference proteome</keyword>
<evidence type="ECO:0000259" key="3">
    <source>
        <dbReference type="PROSITE" id="PS51382"/>
    </source>
</evidence>
<dbReference type="GO" id="GO:0005524">
    <property type="term" value="F:ATP binding"/>
    <property type="evidence" value="ECO:0007669"/>
    <property type="project" value="InterPro"/>
</dbReference>
<evidence type="ECO:0000313" key="5">
    <source>
        <dbReference type="Proteomes" id="UP000233837"/>
    </source>
</evidence>
<dbReference type="GO" id="GO:0030983">
    <property type="term" value="F:mismatched DNA binding"/>
    <property type="evidence" value="ECO:0007669"/>
    <property type="project" value="InterPro"/>
</dbReference>
<dbReference type="AlphaFoldDB" id="A0A2I0WT05"/>
<dbReference type="CDD" id="cd16926">
    <property type="entry name" value="HATPase_MutL-MLH-PMS-like"/>
    <property type="match status" value="1"/>
</dbReference>
<dbReference type="Gene3D" id="3.30.565.10">
    <property type="entry name" value="Histidine kinase-like ATPase, C-terminal domain"/>
    <property type="match status" value="1"/>
</dbReference>
<dbReference type="STRING" id="906689.A0A2I0WT05"/>
<dbReference type="SUPFAM" id="SSF54211">
    <property type="entry name" value="Ribosomal protein S5 domain 2-like"/>
    <property type="match status" value="1"/>
</dbReference>
<dbReference type="Proteomes" id="UP000233837">
    <property type="component" value="Unassembled WGS sequence"/>
</dbReference>
<comment type="similarity">
    <text evidence="1">Belongs to the DNA mismatch repair MutL/HexB family.</text>
</comment>
<dbReference type="InterPro" id="IPR042120">
    <property type="entry name" value="MutL_C_dimsub"/>
</dbReference>
<dbReference type="InterPro" id="IPR004331">
    <property type="entry name" value="SPX_dom"/>
</dbReference>
<dbReference type="CDD" id="cd03484">
    <property type="entry name" value="MutL_Trans_hPMS_2_like"/>
    <property type="match status" value="1"/>
</dbReference>
<sequence length="1166" mass="131192">MKFCKRYEEYMKGRKDKEFPVVGLRRLKKILKKCRREFQSQTRLRVIEDEREQDETSGCCMPKCSDHCSVCDGTFFPSLVVEMSKVVGFFNKQAKSLLELHLASGIQRCLIWFGGKLPKNNVALIQEGKELVTYAIINSIAMRKILKKYDKVHYSKQGQAFRSKAQTMQIEMLHSPWLSELIAFYINLREKINNKHPSGLLTDFKLAFNDGRPVLSCSLFDSLKLDIDLTCSICLQGVFERAVYMDELNILLSKRMEGQVNFPIIKAINKAVAHRISSGQVILDLSSAVKELVENSLDAGASNIEINLKEYGEEYFKVVDNGCGIAPDNFQVLARKHHTSKITDFSDLHYLTTFGFRGEALSSLCALGSLTVETRTKNEAVGTHLTFDHSGSVTSERKTARQVGTTVKVEKLFSTLPVRNKEFSRNIRREYGKLTSLLNAYALMAKGVRFLCTNITGKNSKSVVLKTQGNLSIKENIITVLGLNTFQCLEPLSIRISECCTIEGFLSKPCFGSGRNMGDRQFFYVNGRPVDMPKVSKLLNEVYKSSSSKLYPIAVMNFIIPATSYDVNVTPDKRKVFISDEHSLMLSLRAEIEKIYSPHQCSYSVSRIKRSSEEAELYLQDDVEVDATQGPNVMSKPLSPKANGQMETACSMDQAMDVDSPLNLQISNQYIDMESVSDADDDNPPRKFLKSVADSNTIANHCNRHVKQSTCAKLNTTIDEKAQSTSGNKDTFCHSTLVQASLSRFLPVNKRKNDNSCSMLSEMPLLRDERTSVKIGKTGREKNVSASITNFHNSEDDISVPVADGSDNHHETYNASNKVESFCSLQLKPCDIDHKKDNSKEHGSVFPISDATLEGFPGENLEIKSGELSTLSSSLEAHNITSKMIKACSGLKTYPLLQFSFHDLRKRREKRISGLFFRKSKVEGRIRSCYSAATLANSQSENEEGKSDSLAAAVMELERFFRKEDFGRMEVIGQFNLGFIIGKLDQDLFMVDQHAADEKYNFERISTSTILNQQPLIKHRFLLKAVPFSKNMTFGVEDLKELISTLNDSEGECSIISSYKMDTADSICPSRVRAMLASRACRMSIMIGDTLTKYEMQKILDNLVDLKSPWNCPHAESQQFVTPNLSSYDCLSLGVLQLSLQMPTLLISFLEKLPHWILPFFKDWAL</sequence>
<evidence type="ECO:0000256" key="1">
    <source>
        <dbReference type="ARBA" id="ARBA00006082"/>
    </source>
</evidence>
<dbReference type="Gene3D" id="3.30.1540.20">
    <property type="entry name" value="MutL, C-terminal domain, dimerisation subdomain"/>
    <property type="match status" value="1"/>
</dbReference>
<dbReference type="PANTHER" id="PTHR10073:SF52">
    <property type="entry name" value="MISMATCH REPAIR ENDONUCLEASE PMS2"/>
    <property type="match status" value="1"/>
</dbReference>
<dbReference type="InterPro" id="IPR002099">
    <property type="entry name" value="MutL/Mlh/PMS"/>
</dbReference>
<dbReference type="GO" id="GO:0032389">
    <property type="term" value="C:MutLalpha complex"/>
    <property type="evidence" value="ECO:0007669"/>
    <property type="project" value="TreeGrafter"/>
</dbReference>
<dbReference type="InterPro" id="IPR014790">
    <property type="entry name" value="MutL_C"/>
</dbReference>
<gene>
    <name evidence="4" type="primary">PMS1</name>
    <name evidence="4" type="ORF">MA16_Dca000133</name>
</gene>
<dbReference type="InterPro" id="IPR038973">
    <property type="entry name" value="MutL/Mlh/Pms-like"/>
</dbReference>
<dbReference type="PANTHER" id="PTHR10073">
    <property type="entry name" value="DNA MISMATCH REPAIR PROTEIN MLH, PMS, MUTL"/>
    <property type="match status" value="1"/>
</dbReference>
<dbReference type="InterPro" id="IPR020568">
    <property type="entry name" value="Ribosomal_Su5_D2-typ_SF"/>
</dbReference>
<dbReference type="FunFam" id="3.30.230.10:FF:000054">
    <property type="entry name" value="DNA mismatch repair protein PMS1"/>
    <property type="match status" value="1"/>
</dbReference>
<dbReference type="GO" id="GO:0006298">
    <property type="term" value="P:mismatch repair"/>
    <property type="evidence" value="ECO:0007669"/>
    <property type="project" value="InterPro"/>
</dbReference>
<proteinExistence type="inferred from homology"/>
<dbReference type="PROSITE" id="PS51382">
    <property type="entry name" value="SPX"/>
    <property type="match status" value="1"/>
</dbReference>
<dbReference type="SMART" id="SM00853">
    <property type="entry name" value="MutL_C"/>
    <property type="match status" value="1"/>
</dbReference>
<organism evidence="4 5">
    <name type="scientific">Dendrobium catenatum</name>
    <dbReference type="NCBI Taxonomy" id="906689"/>
    <lineage>
        <taxon>Eukaryota</taxon>
        <taxon>Viridiplantae</taxon>
        <taxon>Streptophyta</taxon>
        <taxon>Embryophyta</taxon>
        <taxon>Tracheophyta</taxon>
        <taxon>Spermatophyta</taxon>
        <taxon>Magnoliopsida</taxon>
        <taxon>Liliopsida</taxon>
        <taxon>Asparagales</taxon>
        <taxon>Orchidaceae</taxon>
        <taxon>Epidendroideae</taxon>
        <taxon>Malaxideae</taxon>
        <taxon>Dendrobiinae</taxon>
        <taxon>Dendrobium</taxon>
    </lineage>
</organism>
<dbReference type="NCBIfam" id="TIGR00585">
    <property type="entry name" value="mutl"/>
    <property type="match status" value="1"/>
</dbReference>
<dbReference type="InterPro" id="IPR014721">
    <property type="entry name" value="Ribsml_uS5_D2-typ_fold_subgr"/>
</dbReference>
<reference evidence="4 5" key="1">
    <citation type="journal article" date="2016" name="Sci. Rep.">
        <title>The Dendrobium catenatum Lindl. genome sequence provides insights into polysaccharide synthase, floral development and adaptive evolution.</title>
        <authorList>
            <person name="Zhang G.Q."/>
            <person name="Xu Q."/>
            <person name="Bian C."/>
            <person name="Tsai W.C."/>
            <person name="Yeh C.M."/>
            <person name="Liu K.W."/>
            <person name="Yoshida K."/>
            <person name="Zhang L.S."/>
            <person name="Chang S.B."/>
            <person name="Chen F."/>
            <person name="Shi Y."/>
            <person name="Su Y.Y."/>
            <person name="Zhang Y.Q."/>
            <person name="Chen L.J."/>
            <person name="Yin Y."/>
            <person name="Lin M."/>
            <person name="Huang H."/>
            <person name="Deng H."/>
            <person name="Wang Z.W."/>
            <person name="Zhu S.L."/>
            <person name="Zhao X."/>
            <person name="Deng C."/>
            <person name="Niu S.C."/>
            <person name="Huang J."/>
            <person name="Wang M."/>
            <person name="Liu G.H."/>
            <person name="Yang H.J."/>
            <person name="Xiao X.J."/>
            <person name="Hsiao Y.Y."/>
            <person name="Wu W.L."/>
            <person name="Chen Y.Y."/>
            <person name="Mitsuda N."/>
            <person name="Ohme-Takagi M."/>
            <person name="Luo Y.B."/>
            <person name="Van de Peer Y."/>
            <person name="Liu Z.J."/>
        </authorList>
    </citation>
    <scope>NUCLEOTIDE SEQUENCE [LARGE SCALE GENOMIC DNA]</scope>
    <source>
        <tissue evidence="4">The whole plant</tissue>
    </source>
</reference>
<evidence type="ECO:0000256" key="2">
    <source>
        <dbReference type="ARBA" id="ARBA00022763"/>
    </source>
</evidence>
<dbReference type="Pfam" id="PF01119">
    <property type="entry name" value="DNA_mis_repair"/>
    <property type="match status" value="1"/>
</dbReference>
<dbReference type="SUPFAM" id="SSF118116">
    <property type="entry name" value="DNA mismatch repair protein MutL"/>
    <property type="match status" value="1"/>
</dbReference>
<dbReference type="InterPro" id="IPR013507">
    <property type="entry name" value="DNA_mismatch_S5_2-like"/>
</dbReference>
<dbReference type="GO" id="GO:0140664">
    <property type="term" value="F:ATP-dependent DNA damage sensor activity"/>
    <property type="evidence" value="ECO:0007669"/>
    <property type="project" value="InterPro"/>
</dbReference>
<keyword evidence="2" id="KW-0227">DNA damage</keyword>
<dbReference type="InterPro" id="IPR036890">
    <property type="entry name" value="HATPase_C_sf"/>
</dbReference>
<dbReference type="PROSITE" id="PS00058">
    <property type="entry name" value="DNA_MISMATCH_REPAIR_1"/>
    <property type="match status" value="1"/>
</dbReference>
<accession>A0A2I0WT05</accession>
<dbReference type="SUPFAM" id="SSF55874">
    <property type="entry name" value="ATPase domain of HSP90 chaperone/DNA topoisomerase II/histidine kinase"/>
    <property type="match status" value="1"/>
</dbReference>
<feature type="domain" description="SPX" evidence="3">
    <location>
        <begin position="1"/>
        <end position="163"/>
    </location>
</feature>
<dbReference type="CDD" id="cd14482">
    <property type="entry name" value="SPX_BAH1-like"/>
    <property type="match status" value="1"/>
</dbReference>
<dbReference type="FunFam" id="3.30.565.10:FF:000014">
    <property type="entry name" value="Mismatch repair endonuclease pms1, putative"/>
    <property type="match status" value="1"/>
</dbReference>
<dbReference type="EMBL" id="KZ502442">
    <property type="protein sequence ID" value="PKU78790.1"/>
    <property type="molecule type" value="Genomic_DNA"/>
</dbReference>
<evidence type="ECO:0000313" key="4">
    <source>
        <dbReference type="EMBL" id="PKU78790.1"/>
    </source>
</evidence>